<protein>
    <submittedName>
        <fullName evidence="2">Putative reverse transcriptase domain-containing protein</fullName>
    </submittedName>
</protein>
<dbReference type="AlphaFoldDB" id="A0A6L2JT41"/>
<sequence>MLRACVLDFEGSFDVHLPLVEFLYYNSYYSSVRCAPFKALYGKKCRSPMMWAKVREGKLIGPELVQETAEKVSQIKDKLKVARDRVVRFKKKGKLAPRIIRPFKIIEKIDHVAYRLRLPKEINGVHDMFHMSNHKKCLADLTLHIPLDKVQIDAKLNSVEEPVEIFERELKKLKRSRISIVKVRWNSKRGPEFTWEREDQMKLKYSHIFSSSTM</sequence>
<dbReference type="EMBL" id="BKCJ010001230">
    <property type="protein sequence ID" value="GEU39889.1"/>
    <property type="molecule type" value="Genomic_DNA"/>
</dbReference>
<dbReference type="PANTHER" id="PTHR46148">
    <property type="entry name" value="CHROMO DOMAIN-CONTAINING PROTEIN"/>
    <property type="match status" value="1"/>
</dbReference>
<organism evidence="2">
    <name type="scientific">Tanacetum cinerariifolium</name>
    <name type="common">Dalmatian daisy</name>
    <name type="synonym">Chrysanthemum cinerariifolium</name>
    <dbReference type="NCBI Taxonomy" id="118510"/>
    <lineage>
        <taxon>Eukaryota</taxon>
        <taxon>Viridiplantae</taxon>
        <taxon>Streptophyta</taxon>
        <taxon>Embryophyta</taxon>
        <taxon>Tracheophyta</taxon>
        <taxon>Spermatophyta</taxon>
        <taxon>Magnoliopsida</taxon>
        <taxon>eudicotyledons</taxon>
        <taxon>Gunneridae</taxon>
        <taxon>Pentapetalae</taxon>
        <taxon>asterids</taxon>
        <taxon>campanulids</taxon>
        <taxon>Asterales</taxon>
        <taxon>Asteraceae</taxon>
        <taxon>Asteroideae</taxon>
        <taxon>Anthemideae</taxon>
        <taxon>Anthemidinae</taxon>
        <taxon>Tanacetum</taxon>
    </lineage>
</organism>
<dbReference type="Pfam" id="PF24626">
    <property type="entry name" value="SH3_Tf2-1"/>
    <property type="match status" value="1"/>
</dbReference>
<comment type="caution">
    <text evidence="2">The sequence shown here is derived from an EMBL/GenBank/DDBJ whole genome shotgun (WGS) entry which is preliminary data.</text>
</comment>
<keyword evidence="2" id="KW-0695">RNA-directed DNA polymerase</keyword>
<name>A0A6L2JT41_TANCI</name>
<evidence type="ECO:0000259" key="1">
    <source>
        <dbReference type="Pfam" id="PF24626"/>
    </source>
</evidence>
<feature type="domain" description="Tf2-1-like SH3-like" evidence="1">
    <location>
        <begin position="79"/>
        <end position="137"/>
    </location>
</feature>
<keyword evidence="2" id="KW-0548">Nucleotidyltransferase</keyword>
<dbReference type="InterPro" id="IPR056924">
    <property type="entry name" value="SH3_Tf2-1"/>
</dbReference>
<gene>
    <name evidence="2" type="ORF">Tci_011867</name>
</gene>
<dbReference type="PANTHER" id="PTHR46148:SF59">
    <property type="entry name" value="NUCLEOTIDYLTRANSFERASE, RIBONUCLEASE H"/>
    <property type="match status" value="1"/>
</dbReference>
<dbReference type="GO" id="GO:0003964">
    <property type="term" value="F:RNA-directed DNA polymerase activity"/>
    <property type="evidence" value="ECO:0007669"/>
    <property type="project" value="UniProtKB-KW"/>
</dbReference>
<proteinExistence type="predicted"/>
<reference evidence="2" key="1">
    <citation type="journal article" date="2019" name="Sci. Rep.">
        <title>Draft genome of Tanacetum cinerariifolium, the natural source of mosquito coil.</title>
        <authorList>
            <person name="Yamashiro T."/>
            <person name="Shiraishi A."/>
            <person name="Satake H."/>
            <person name="Nakayama K."/>
        </authorList>
    </citation>
    <scope>NUCLEOTIDE SEQUENCE</scope>
</reference>
<accession>A0A6L2JT41</accession>
<evidence type="ECO:0000313" key="2">
    <source>
        <dbReference type="EMBL" id="GEU39889.1"/>
    </source>
</evidence>
<keyword evidence="2" id="KW-0808">Transferase</keyword>